<sequence length="288" mass="33492">MYYVIIQYMKYYELPKRVYRCKYLIQNSNFHKFLIESIKKLKIICRIFDMFHIVHLINHLQNMDSSDSQQSYLELYARYVNSTPNIYGLKFRSKKVNQNFLNQEHQENQNVTTLPTDTKLSSSCSALSSVSEQNLLELGTENLSAILFQPGNETICEKTRKVRLDQHEIHRLLAALQTNGTKGRALTRDLNLSAQVVQRQAQILFHQIEDTLVSELEWTQLASTIDLEAMRPSSFYHSLQEDEAEILRTFKAAFKVTRNQAFSAQYCCRKFGVAARLVNTLVRQACVF</sequence>
<name>A0ABP1IZW0_9EUKA</name>
<evidence type="ECO:0000313" key="2">
    <source>
        <dbReference type="Proteomes" id="UP001642409"/>
    </source>
</evidence>
<evidence type="ECO:0000313" key="1">
    <source>
        <dbReference type="EMBL" id="CAL6027540.1"/>
    </source>
</evidence>
<dbReference type="Proteomes" id="UP001642409">
    <property type="component" value="Unassembled WGS sequence"/>
</dbReference>
<protein>
    <submittedName>
        <fullName evidence="1">Hypothetical_protein</fullName>
    </submittedName>
</protein>
<proteinExistence type="predicted"/>
<accession>A0ABP1IZW0</accession>
<comment type="caution">
    <text evidence="1">The sequence shown here is derived from an EMBL/GenBank/DDBJ whole genome shotgun (WGS) entry which is preliminary data.</text>
</comment>
<keyword evidence="2" id="KW-1185">Reference proteome</keyword>
<reference evidence="1 2" key="1">
    <citation type="submission" date="2024-07" db="EMBL/GenBank/DDBJ databases">
        <authorList>
            <person name="Akdeniz Z."/>
        </authorList>
    </citation>
    <scope>NUCLEOTIDE SEQUENCE [LARGE SCALE GENOMIC DNA]</scope>
</reference>
<dbReference type="EMBL" id="CAXDID020000105">
    <property type="protein sequence ID" value="CAL6027540.1"/>
    <property type="molecule type" value="Genomic_DNA"/>
</dbReference>
<gene>
    <name evidence="1" type="ORF">HINF_LOCUS31372</name>
</gene>
<organism evidence="1 2">
    <name type="scientific">Hexamita inflata</name>
    <dbReference type="NCBI Taxonomy" id="28002"/>
    <lineage>
        <taxon>Eukaryota</taxon>
        <taxon>Metamonada</taxon>
        <taxon>Diplomonadida</taxon>
        <taxon>Hexamitidae</taxon>
        <taxon>Hexamitinae</taxon>
        <taxon>Hexamita</taxon>
    </lineage>
</organism>